<protein>
    <submittedName>
        <fullName evidence="2">Uncharacterized protein</fullName>
    </submittedName>
</protein>
<sequence length="236" mass="26193">MRSRQIALGPIGIGKTEAHLPCPREAPLRRRRHAKVIGQPADLAEGLIELRHLGPRLDLHPVARLALIGLAGLFQLQTFKPQHRFAELFEHHHIAGLQPVHGRMTQRQRQPVKGPAQLTSQPLGPDLLQAQPRPLLQIVKRRTLFREGHNFFLCRSAPSHIPINSLFMWLFLFNFHFAQTKDPPPVASASGIPSYPPPGVGGLQRQRLAGCCGSTGQPSAPRFCEKGLRAQSRPSL</sequence>
<proteinExistence type="predicted"/>
<evidence type="ECO:0000313" key="2">
    <source>
        <dbReference type="EMBL" id="PRZ45314.1"/>
    </source>
</evidence>
<reference evidence="2 3" key="1">
    <citation type="submission" date="2018-03" db="EMBL/GenBank/DDBJ databases">
        <title>Genomic Encyclopedia of Archaeal and Bacterial Type Strains, Phase II (KMG-II): from individual species to whole genera.</title>
        <authorList>
            <person name="Goeker M."/>
        </authorList>
    </citation>
    <scope>NUCLEOTIDE SEQUENCE [LARGE SCALE GENOMIC DNA]</scope>
    <source>
        <strain evidence="2 3">DSM 25328</strain>
    </source>
</reference>
<accession>A0A2T1A9U9</accession>
<evidence type="ECO:0000313" key="3">
    <source>
        <dbReference type="Proteomes" id="UP000237718"/>
    </source>
</evidence>
<gene>
    <name evidence="2" type="ORF">CLV89_11660</name>
</gene>
<evidence type="ECO:0000256" key="1">
    <source>
        <dbReference type="SAM" id="MobiDB-lite"/>
    </source>
</evidence>
<dbReference type="Proteomes" id="UP000237718">
    <property type="component" value="Unassembled WGS sequence"/>
</dbReference>
<feature type="region of interest" description="Disordered" evidence="1">
    <location>
        <begin position="211"/>
        <end position="236"/>
    </location>
</feature>
<organism evidence="2 3">
    <name type="scientific">Tritonibacter scottomollicae</name>
    <name type="common">Epibacterium scottomollicae</name>
    <dbReference type="NCBI Taxonomy" id="483013"/>
    <lineage>
        <taxon>Bacteria</taxon>
        <taxon>Pseudomonadati</taxon>
        <taxon>Pseudomonadota</taxon>
        <taxon>Alphaproteobacteria</taxon>
        <taxon>Rhodobacterales</taxon>
        <taxon>Paracoccaceae</taxon>
        <taxon>Tritonibacter</taxon>
    </lineage>
</organism>
<name>A0A2T1A9U9_TRISK</name>
<dbReference type="AlphaFoldDB" id="A0A2T1A9U9"/>
<comment type="caution">
    <text evidence="2">The sequence shown here is derived from an EMBL/GenBank/DDBJ whole genome shotgun (WGS) entry which is preliminary data.</text>
</comment>
<dbReference type="EMBL" id="PVUF01000016">
    <property type="protein sequence ID" value="PRZ45314.1"/>
    <property type="molecule type" value="Genomic_DNA"/>
</dbReference>